<evidence type="ECO:0000256" key="1">
    <source>
        <dbReference type="SAM" id="Phobius"/>
    </source>
</evidence>
<name>A0ABW3W9U1_9ACTN</name>
<keyword evidence="1" id="KW-0472">Membrane</keyword>
<protein>
    <recommendedName>
        <fullName evidence="4">PH domain-containing protein</fullName>
    </recommendedName>
</protein>
<sequence>MGSVIGGAVVSAIVKAAWLSALIATFALVAWVATIIIVIPIAIVRGFWTDLRWLGRGWPITVRVASDLHREVFTLEHAARGGAVLSVKLEGGPEPVRAKTQLWRLKESVARQLVDEGQRRTEELLREWATLPAEERPSADRIDGGRGYAIT</sequence>
<organism evidence="2 3">
    <name type="scientific">Nocardioides ginsengisoli</name>
    <dbReference type="NCBI Taxonomy" id="363868"/>
    <lineage>
        <taxon>Bacteria</taxon>
        <taxon>Bacillati</taxon>
        <taxon>Actinomycetota</taxon>
        <taxon>Actinomycetes</taxon>
        <taxon>Propionibacteriales</taxon>
        <taxon>Nocardioidaceae</taxon>
        <taxon>Nocardioides</taxon>
    </lineage>
</organism>
<gene>
    <name evidence="2" type="ORF">ACFQ3F_24895</name>
</gene>
<dbReference type="EMBL" id="JBHTLX010000032">
    <property type="protein sequence ID" value="MFD1251053.1"/>
    <property type="molecule type" value="Genomic_DNA"/>
</dbReference>
<keyword evidence="3" id="KW-1185">Reference proteome</keyword>
<evidence type="ECO:0000313" key="2">
    <source>
        <dbReference type="EMBL" id="MFD1251053.1"/>
    </source>
</evidence>
<comment type="caution">
    <text evidence="2">The sequence shown here is derived from an EMBL/GenBank/DDBJ whole genome shotgun (WGS) entry which is preliminary data.</text>
</comment>
<accession>A0ABW3W9U1</accession>
<evidence type="ECO:0000313" key="3">
    <source>
        <dbReference type="Proteomes" id="UP001597229"/>
    </source>
</evidence>
<feature type="transmembrane region" description="Helical" evidence="1">
    <location>
        <begin position="26"/>
        <end position="48"/>
    </location>
</feature>
<reference evidence="3" key="1">
    <citation type="journal article" date="2019" name="Int. J. Syst. Evol. Microbiol.">
        <title>The Global Catalogue of Microorganisms (GCM) 10K type strain sequencing project: providing services to taxonomists for standard genome sequencing and annotation.</title>
        <authorList>
            <consortium name="The Broad Institute Genomics Platform"/>
            <consortium name="The Broad Institute Genome Sequencing Center for Infectious Disease"/>
            <person name="Wu L."/>
            <person name="Ma J."/>
        </authorList>
    </citation>
    <scope>NUCLEOTIDE SEQUENCE [LARGE SCALE GENOMIC DNA]</scope>
    <source>
        <strain evidence="3">CCUG 52478</strain>
    </source>
</reference>
<proteinExistence type="predicted"/>
<keyword evidence="1" id="KW-1133">Transmembrane helix</keyword>
<keyword evidence="1" id="KW-0812">Transmembrane</keyword>
<evidence type="ECO:0008006" key="4">
    <source>
        <dbReference type="Google" id="ProtNLM"/>
    </source>
</evidence>
<dbReference type="Proteomes" id="UP001597229">
    <property type="component" value="Unassembled WGS sequence"/>
</dbReference>
<dbReference type="RefSeq" id="WP_367919297.1">
    <property type="nucleotide sequence ID" value="NZ_BAABAC010000021.1"/>
</dbReference>